<keyword evidence="4" id="KW-1185">Reference proteome</keyword>
<evidence type="ECO:0000256" key="1">
    <source>
        <dbReference type="SAM" id="MobiDB-lite"/>
    </source>
</evidence>
<feature type="domain" description="TniQ" evidence="2">
    <location>
        <begin position="34"/>
        <end position="165"/>
    </location>
</feature>
<feature type="region of interest" description="Disordered" evidence="1">
    <location>
        <begin position="1"/>
        <end position="23"/>
    </location>
</feature>
<sequence length="582" mass="64159">MRPNASPSSRPDRRRSATPPLRGVAGGYDISRWPITVAPLPDELPVSWLWRVAHRYGMTSAVTLAALGLPQVNASVPRLETYLRWHADALAAALGTQPYAADEALSPHEALEVELERYAMDYRIGRLPAATIRFCPQCLAESRGTWLQSWRRRAPAACPTHGVQLLVRCPECGAVPFSRSIWMTAATPPWICPQLTGQQPPSRRRRNRCGYDLRQTPTSPLGAPEADTLDRLHTSAEAAAAHSLEPVDVAGFGVTARDHLDAIFELIDEDSDLTQVLAPDATGRDRLLSSARLAFEVLDQPTAHAAADIADRHGLLDPNGRHTPIVTDARARRRPHNPLLAAIRLRSLEDVLSPTAQLTFRLASSMPRYPEPIPWWPDQVQYWLEQVPLAVIPQVLWPGTLTPWIQDHDIPARAAAAMLLAKIGSTRAWSLIALDLGLPAAFATTPSALVTRMRRNGTWQALLKALENLATRLADSPPPIDYSARRWAAEPTLIEQAVQSIEIDATPGITVDRNQLAVLLWQSYTGGDARYHPDYGTNATLEARTTSRTHDALVDSLIERAAKELHHLTAQPDQGPLEWRPP</sequence>
<dbReference type="AlphaFoldDB" id="A0A2A3YJT1"/>
<protein>
    <recommendedName>
        <fullName evidence="2">TniQ domain-containing protein</fullName>
    </recommendedName>
</protein>
<dbReference type="EMBL" id="NRGR01000013">
    <property type="protein sequence ID" value="PCC39564.1"/>
    <property type="molecule type" value="Genomic_DNA"/>
</dbReference>
<dbReference type="OrthoDB" id="4813139at2"/>
<comment type="caution">
    <text evidence="3">The sequence shown here is derived from an EMBL/GenBank/DDBJ whole genome shotgun (WGS) entry which is preliminary data.</text>
</comment>
<proteinExistence type="predicted"/>
<dbReference type="Proteomes" id="UP000218598">
    <property type="component" value="Unassembled WGS sequence"/>
</dbReference>
<organism evidence="3 4">
    <name type="scientific">Brachybacterium alimentarium</name>
    <dbReference type="NCBI Taxonomy" id="47845"/>
    <lineage>
        <taxon>Bacteria</taxon>
        <taxon>Bacillati</taxon>
        <taxon>Actinomycetota</taxon>
        <taxon>Actinomycetes</taxon>
        <taxon>Micrococcales</taxon>
        <taxon>Dermabacteraceae</taxon>
        <taxon>Brachybacterium</taxon>
    </lineage>
</organism>
<reference evidence="3 4" key="1">
    <citation type="journal article" date="2017" name="Elife">
        <title>Extensive horizontal gene transfer in cheese-associated bacteria.</title>
        <authorList>
            <person name="Bonham K.S."/>
            <person name="Wolfe B.E."/>
            <person name="Dutton R.J."/>
        </authorList>
    </citation>
    <scope>NUCLEOTIDE SEQUENCE [LARGE SCALE GENOMIC DNA]</scope>
    <source>
        <strain evidence="3 4">341_9</strain>
    </source>
</reference>
<dbReference type="InterPro" id="IPR009492">
    <property type="entry name" value="TniQ"/>
</dbReference>
<evidence type="ECO:0000313" key="3">
    <source>
        <dbReference type="EMBL" id="PCC39564.1"/>
    </source>
</evidence>
<feature type="region of interest" description="Disordered" evidence="1">
    <location>
        <begin position="194"/>
        <end position="221"/>
    </location>
</feature>
<accession>A0A2A3YJT1</accession>
<evidence type="ECO:0000259" key="2">
    <source>
        <dbReference type="Pfam" id="PF06527"/>
    </source>
</evidence>
<name>A0A2A3YJT1_9MICO</name>
<gene>
    <name evidence="3" type="ORF">CIK66_07530</name>
</gene>
<dbReference type="Pfam" id="PF06527">
    <property type="entry name" value="TniQ"/>
    <property type="match status" value="1"/>
</dbReference>
<evidence type="ECO:0000313" key="4">
    <source>
        <dbReference type="Proteomes" id="UP000218598"/>
    </source>
</evidence>